<dbReference type="PANTHER" id="PTHR42973:SF39">
    <property type="entry name" value="FAD-BINDING PCMH-TYPE DOMAIN-CONTAINING PROTEIN"/>
    <property type="match status" value="1"/>
</dbReference>
<dbReference type="AlphaFoldDB" id="A0A4R8RNY7"/>
<evidence type="ECO:0000256" key="2">
    <source>
        <dbReference type="ARBA" id="ARBA00005466"/>
    </source>
</evidence>
<keyword evidence="3" id="KW-0285">Flavoprotein</keyword>
<dbReference type="InterPro" id="IPR050416">
    <property type="entry name" value="FAD-linked_Oxidoreductase"/>
</dbReference>
<evidence type="ECO:0000256" key="3">
    <source>
        <dbReference type="ARBA" id="ARBA00022630"/>
    </source>
</evidence>
<name>A0A4R8RNY7_COLTR</name>
<dbReference type="STRING" id="5466.A0A4R8RNY7"/>
<evidence type="ECO:0000256" key="1">
    <source>
        <dbReference type="ARBA" id="ARBA00001974"/>
    </source>
</evidence>
<dbReference type="InterPro" id="IPR016169">
    <property type="entry name" value="FAD-bd_PCMH_sub2"/>
</dbReference>
<keyword evidence="4" id="KW-0274">FAD</keyword>
<evidence type="ECO:0000256" key="4">
    <source>
        <dbReference type="ARBA" id="ARBA00022827"/>
    </source>
</evidence>
<dbReference type="Proteomes" id="UP000295703">
    <property type="component" value="Unassembled WGS sequence"/>
</dbReference>
<gene>
    <name evidence="6" type="primary">ZEB1-3</name>
    <name evidence="6" type="ORF">CTRI78_v001599</name>
</gene>
<evidence type="ECO:0000313" key="7">
    <source>
        <dbReference type="Proteomes" id="UP000295703"/>
    </source>
</evidence>
<proteinExistence type="inferred from homology"/>
<dbReference type="InterPro" id="IPR036318">
    <property type="entry name" value="FAD-bd_PCMH-like_sf"/>
</dbReference>
<comment type="similarity">
    <text evidence="2">Belongs to the oxygen-dependent FAD-linked oxidoreductase family.</text>
</comment>
<keyword evidence="5" id="KW-0560">Oxidoreductase</keyword>
<protein>
    <submittedName>
        <fullName evidence="6">FAD-linked oxidoreductase ZEB1</fullName>
    </submittedName>
</protein>
<evidence type="ECO:0000256" key="5">
    <source>
        <dbReference type="ARBA" id="ARBA00023002"/>
    </source>
</evidence>
<reference evidence="6 7" key="1">
    <citation type="submission" date="2018-12" db="EMBL/GenBank/DDBJ databases">
        <title>Genome sequence and assembly of Colletotrichum trifolii.</title>
        <authorList>
            <person name="Gan P."/>
            <person name="Shirasu K."/>
        </authorList>
    </citation>
    <scope>NUCLEOTIDE SEQUENCE [LARGE SCALE GENOMIC DNA]</scope>
    <source>
        <strain evidence="6 7">543-2</strain>
    </source>
</reference>
<dbReference type="GO" id="GO:0050660">
    <property type="term" value="F:flavin adenine dinucleotide binding"/>
    <property type="evidence" value="ECO:0007669"/>
    <property type="project" value="InterPro"/>
</dbReference>
<accession>A0A4R8RNY7</accession>
<dbReference type="SUPFAM" id="SSF56176">
    <property type="entry name" value="FAD-binding/transporter-associated domain-like"/>
    <property type="match status" value="1"/>
</dbReference>
<dbReference type="EMBL" id="RYZW01000008">
    <property type="protein sequence ID" value="TDZ71914.1"/>
    <property type="molecule type" value="Genomic_DNA"/>
</dbReference>
<keyword evidence="7" id="KW-1185">Reference proteome</keyword>
<dbReference type="PANTHER" id="PTHR42973">
    <property type="entry name" value="BINDING OXIDOREDUCTASE, PUTATIVE (AFU_ORTHOLOGUE AFUA_1G17690)-RELATED"/>
    <property type="match status" value="1"/>
</dbReference>
<comment type="cofactor">
    <cofactor evidence="1">
        <name>FAD</name>
        <dbReference type="ChEBI" id="CHEBI:57692"/>
    </cofactor>
</comment>
<organism evidence="6 7">
    <name type="scientific">Colletotrichum trifolii</name>
    <dbReference type="NCBI Taxonomy" id="5466"/>
    <lineage>
        <taxon>Eukaryota</taxon>
        <taxon>Fungi</taxon>
        <taxon>Dikarya</taxon>
        <taxon>Ascomycota</taxon>
        <taxon>Pezizomycotina</taxon>
        <taxon>Sordariomycetes</taxon>
        <taxon>Hypocreomycetidae</taxon>
        <taxon>Glomerellales</taxon>
        <taxon>Glomerellaceae</taxon>
        <taxon>Colletotrichum</taxon>
        <taxon>Colletotrichum orbiculare species complex</taxon>
    </lineage>
</organism>
<sequence length="179" mass="18950">MGGNAVKAASEECFRVISASYNSVRIAGGYTQGGGHSVLSELYGLGADDVLEWEVATSDVTLVIATPQHNADLYWALSGGGDGAYGVVVSMTTRLFKDEPIGRASFNFSVATTAGDEQFWTAVDVFHCHLQPLVDNRGININYAKLRKIKKMYDAADLFYGPAVVGSDALAADFAGGLS</sequence>
<evidence type="ECO:0000313" key="6">
    <source>
        <dbReference type="EMBL" id="TDZ71914.1"/>
    </source>
</evidence>
<dbReference type="Gene3D" id="3.30.465.10">
    <property type="match status" value="1"/>
</dbReference>
<comment type="caution">
    <text evidence="6">The sequence shown here is derived from an EMBL/GenBank/DDBJ whole genome shotgun (WGS) entry which is preliminary data.</text>
</comment>
<dbReference type="GO" id="GO:0016491">
    <property type="term" value="F:oxidoreductase activity"/>
    <property type="evidence" value="ECO:0007669"/>
    <property type="project" value="UniProtKB-KW"/>
</dbReference>